<keyword evidence="1" id="KW-0472">Membrane</keyword>
<organism evidence="3 4">
    <name type="scientific">Novosphingobium clariflavum</name>
    <dbReference type="NCBI Taxonomy" id="2029884"/>
    <lineage>
        <taxon>Bacteria</taxon>
        <taxon>Pseudomonadati</taxon>
        <taxon>Pseudomonadota</taxon>
        <taxon>Alphaproteobacteria</taxon>
        <taxon>Sphingomonadales</taxon>
        <taxon>Sphingomonadaceae</taxon>
        <taxon>Novosphingobium</taxon>
    </lineage>
</organism>
<feature type="transmembrane region" description="Helical" evidence="1">
    <location>
        <begin position="156"/>
        <end position="175"/>
    </location>
</feature>
<feature type="domain" description="DUF418" evidence="2">
    <location>
        <begin position="285"/>
        <end position="444"/>
    </location>
</feature>
<evidence type="ECO:0000256" key="1">
    <source>
        <dbReference type="SAM" id="Phobius"/>
    </source>
</evidence>
<dbReference type="PANTHER" id="PTHR30590">
    <property type="entry name" value="INNER MEMBRANE PROTEIN"/>
    <property type="match status" value="1"/>
</dbReference>
<dbReference type="EMBL" id="JBHLTM010000079">
    <property type="protein sequence ID" value="MFC0686974.1"/>
    <property type="molecule type" value="Genomic_DNA"/>
</dbReference>
<name>A0ABV6SCI1_9SPHN</name>
<dbReference type="InterPro" id="IPR052529">
    <property type="entry name" value="Bact_Transport_Assoc"/>
</dbReference>
<protein>
    <submittedName>
        <fullName evidence="3">DUF418 domain-containing protein</fullName>
    </submittedName>
</protein>
<evidence type="ECO:0000313" key="3">
    <source>
        <dbReference type="EMBL" id="MFC0686974.1"/>
    </source>
</evidence>
<dbReference type="Proteomes" id="UP001589858">
    <property type="component" value="Unassembled WGS sequence"/>
</dbReference>
<dbReference type="RefSeq" id="WP_267219304.1">
    <property type="nucleotide sequence ID" value="NZ_JAPCWC010000003.1"/>
</dbReference>
<feature type="transmembrane region" description="Helical" evidence="1">
    <location>
        <begin position="298"/>
        <end position="318"/>
    </location>
</feature>
<dbReference type="PANTHER" id="PTHR30590:SF2">
    <property type="entry name" value="INNER MEMBRANE PROTEIN"/>
    <property type="match status" value="1"/>
</dbReference>
<sequence>MATMVDTHVPLDLAPVRGRQRIESLDVLRGIAILGIFYMNIPFMATNVTAWLPDPRRLSWSAADQMNWAAIRIFWDGTQRGLFEFLFGAGVLVFTAKAMKPDDPVAVADLFFRRNLWLILFGLVDIFVVLWIGDILLVYGLSALFLFPFRKLPPRALLAMGLLFALVCAIGWPGGGGLVGYGERVDMLMEASRIEAKAHSGARLTNKESETLKAFRTRQDAIDLSKPLPKERQEKIAEERRAFNGTPMDMARFNWGAWNKIFGAGNGTFFGVLEAVCAMFLGMALFKWGVIQGSRSPQFYLVLAICAYVVGCGLRAWSVHEIFRFSLEPKIGWITDEFARLCVTLGHVGLFNLLLLTRSGRFLLAPFKAVGRMAFTVYITTSTVMIWFVFAPWGLGLWERFGWSQLMVAASLFNLLMLIAANLWMRFFVSGPLEWVWRSLSYWKRQPFVRRRAGALTPAAPGGAGEVVLPV</sequence>
<evidence type="ECO:0000259" key="2">
    <source>
        <dbReference type="Pfam" id="PF04235"/>
    </source>
</evidence>
<accession>A0ABV6SCI1</accession>
<keyword evidence="1" id="KW-1133">Transmembrane helix</keyword>
<feature type="transmembrane region" description="Helical" evidence="1">
    <location>
        <begin position="116"/>
        <end position="149"/>
    </location>
</feature>
<feature type="transmembrane region" description="Helical" evidence="1">
    <location>
        <begin position="369"/>
        <end position="390"/>
    </location>
</feature>
<feature type="transmembrane region" description="Helical" evidence="1">
    <location>
        <begin position="268"/>
        <end position="286"/>
    </location>
</feature>
<evidence type="ECO:0000313" key="4">
    <source>
        <dbReference type="Proteomes" id="UP001589858"/>
    </source>
</evidence>
<dbReference type="InterPro" id="IPR007349">
    <property type="entry name" value="DUF418"/>
</dbReference>
<comment type="caution">
    <text evidence="3">The sequence shown here is derived from an EMBL/GenBank/DDBJ whole genome shotgun (WGS) entry which is preliminary data.</text>
</comment>
<reference evidence="3 4" key="1">
    <citation type="submission" date="2024-09" db="EMBL/GenBank/DDBJ databases">
        <authorList>
            <person name="Sun Q."/>
            <person name="Mori K."/>
        </authorList>
    </citation>
    <scope>NUCLEOTIDE SEQUENCE [LARGE SCALE GENOMIC DNA]</scope>
    <source>
        <strain evidence="3 4">CICC 11035S</strain>
    </source>
</reference>
<keyword evidence="4" id="KW-1185">Reference proteome</keyword>
<feature type="transmembrane region" description="Helical" evidence="1">
    <location>
        <begin position="73"/>
        <end position="96"/>
    </location>
</feature>
<keyword evidence="1" id="KW-0812">Transmembrane</keyword>
<gene>
    <name evidence="3" type="ORF">ACFFF8_20535</name>
</gene>
<dbReference type="Pfam" id="PF04235">
    <property type="entry name" value="DUF418"/>
    <property type="match status" value="1"/>
</dbReference>
<feature type="transmembrane region" description="Helical" evidence="1">
    <location>
        <begin position="402"/>
        <end position="424"/>
    </location>
</feature>
<feature type="transmembrane region" description="Helical" evidence="1">
    <location>
        <begin position="31"/>
        <end position="52"/>
    </location>
</feature>
<proteinExistence type="predicted"/>
<feature type="transmembrane region" description="Helical" evidence="1">
    <location>
        <begin position="338"/>
        <end position="357"/>
    </location>
</feature>